<dbReference type="EMBL" id="JAMYWD010000007">
    <property type="protein sequence ID" value="KAJ4966184.1"/>
    <property type="molecule type" value="Genomic_DNA"/>
</dbReference>
<feature type="region of interest" description="Disordered" evidence="1">
    <location>
        <begin position="172"/>
        <end position="209"/>
    </location>
</feature>
<protein>
    <submittedName>
        <fullName evidence="3">Uncharacterized protein</fullName>
    </submittedName>
</protein>
<evidence type="ECO:0000256" key="1">
    <source>
        <dbReference type="SAM" id="MobiDB-lite"/>
    </source>
</evidence>
<organism evidence="3 4">
    <name type="scientific">Protea cynaroides</name>
    <dbReference type="NCBI Taxonomy" id="273540"/>
    <lineage>
        <taxon>Eukaryota</taxon>
        <taxon>Viridiplantae</taxon>
        <taxon>Streptophyta</taxon>
        <taxon>Embryophyta</taxon>
        <taxon>Tracheophyta</taxon>
        <taxon>Spermatophyta</taxon>
        <taxon>Magnoliopsida</taxon>
        <taxon>Proteales</taxon>
        <taxon>Proteaceae</taxon>
        <taxon>Protea</taxon>
    </lineage>
</organism>
<feature type="transmembrane region" description="Helical" evidence="2">
    <location>
        <begin position="115"/>
        <end position="137"/>
    </location>
</feature>
<evidence type="ECO:0000313" key="3">
    <source>
        <dbReference type="EMBL" id="KAJ4966184.1"/>
    </source>
</evidence>
<keyword evidence="4" id="KW-1185">Reference proteome</keyword>
<evidence type="ECO:0000256" key="2">
    <source>
        <dbReference type="SAM" id="Phobius"/>
    </source>
</evidence>
<keyword evidence="2" id="KW-1133">Transmembrane helix</keyword>
<proteinExistence type="predicted"/>
<sequence length="209" mass="22693">MGKVLHSRGRLLSTLLNCKKNLIFRAWVAGNCIVVLQLLDYGLSTSCGFSFFEQPKKSGGLPIWNDHFSWSEIAEIGLLLSSQTLKPPRYFGTYYFLGSKYGSFVEYSATSKKSVSLGTIIGAAIRGFLVVVVPMYARFYARQKRRADRVIKQNNRFASWDLSNSSGSIRQLKGSGSGIGSASDLGLGPGPGVEKDPGVVTDLGALVDP</sequence>
<keyword evidence="2" id="KW-0812">Transmembrane</keyword>
<keyword evidence="2" id="KW-0472">Membrane</keyword>
<gene>
    <name evidence="3" type="ORF">NE237_018033</name>
</gene>
<dbReference type="Proteomes" id="UP001141806">
    <property type="component" value="Unassembled WGS sequence"/>
</dbReference>
<reference evidence="3" key="1">
    <citation type="journal article" date="2023" name="Plant J.">
        <title>The genome of the king protea, Protea cynaroides.</title>
        <authorList>
            <person name="Chang J."/>
            <person name="Duong T.A."/>
            <person name="Schoeman C."/>
            <person name="Ma X."/>
            <person name="Roodt D."/>
            <person name="Barker N."/>
            <person name="Li Z."/>
            <person name="Van de Peer Y."/>
            <person name="Mizrachi E."/>
        </authorList>
    </citation>
    <scope>NUCLEOTIDE SEQUENCE</scope>
    <source>
        <tissue evidence="3">Young leaves</tissue>
    </source>
</reference>
<name>A0A9Q0K944_9MAGN</name>
<accession>A0A9Q0K944</accession>
<dbReference type="AlphaFoldDB" id="A0A9Q0K944"/>
<evidence type="ECO:0000313" key="4">
    <source>
        <dbReference type="Proteomes" id="UP001141806"/>
    </source>
</evidence>
<comment type="caution">
    <text evidence="3">The sequence shown here is derived from an EMBL/GenBank/DDBJ whole genome shotgun (WGS) entry which is preliminary data.</text>
</comment>
<feature type="transmembrane region" description="Helical" evidence="2">
    <location>
        <begin position="21"/>
        <end position="39"/>
    </location>
</feature>